<reference evidence="1 2" key="1">
    <citation type="submission" date="2014-11" db="EMBL/GenBank/DDBJ databases">
        <title>Symbiosis island explosion on the genome of extra-slow-growing strains of soybean bradyrhizobia with massive insertion sequences.</title>
        <authorList>
            <person name="Iida T."/>
            <person name="Minamisawa K."/>
        </authorList>
    </citation>
    <scope>NUCLEOTIDE SEQUENCE [LARGE SCALE GENOMIC DNA]</scope>
    <source>
        <strain evidence="1 2">NK6</strain>
    </source>
</reference>
<protein>
    <submittedName>
        <fullName evidence="1">Uncharacterized protein</fullName>
    </submittedName>
</protein>
<dbReference type="AlphaFoldDB" id="A0A0E4BXX3"/>
<sequence length="39" mass="4201">MITQLDDLCAPILGTGLHHATLEIRAALRAEPIFAGNTR</sequence>
<dbReference type="EMBL" id="AP014685">
    <property type="protein sequence ID" value="BAR62904.1"/>
    <property type="molecule type" value="Genomic_DNA"/>
</dbReference>
<organism evidence="1 2">
    <name type="scientific">Bradyrhizobium diazoefficiens</name>
    <dbReference type="NCBI Taxonomy" id="1355477"/>
    <lineage>
        <taxon>Bacteria</taxon>
        <taxon>Pseudomonadati</taxon>
        <taxon>Pseudomonadota</taxon>
        <taxon>Alphaproteobacteria</taxon>
        <taxon>Hyphomicrobiales</taxon>
        <taxon>Nitrobacteraceae</taxon>
        <taxon>Bradyrhizobium</taxon>
    </lineage>
</organism>
<evidence type="ECO:0000313" key="1">
    <source>
        <dbReference type="EMBL" id="BAR62904.1"/>
    </source>
</evidence>
<accession>A0A0E4BXX3</accession>
<name>A0A0E4BXX3_9BRAD</name>
<dbReference type="Proteomes" id="UP000063308">
    <property type="component" value="Chromosome"/>
</dbReference>
<gene>
    <name evidence="1" type="ORF">NK6_9769</name>
</gene>
<proteinExistence type="predicted"/>
<evidence type="ECO:0000313" key="2">
    <source>
        <dbReference type="Proteomes" id="UP000063308"/>
    </source>
</evidence>